<evidence type="ECO:0000313" key="2">
    <source>
        <dbReference type="Proteomes" id="UP000265618"/>
    </source>
</evidence>
<evidence type="ECO:0000313" key="1">
    <source>
        <dbReference type="EMBL" id="GCA62811.1"/>
    </source>
</evidence>
<accession>A0A391NLN6</accession>
<keyword evidence="1" id="KW-0560">Oxidoreductase</keyword>
<name>A0A391NLN6_9EUKA</name>
<dbReference type="Pfam" id="PF05721">
    <property type="entry name" value="PhyH"/>
    <property type="match status" value="1"/>
</dbReference>
<dbReference type="InterPro" id="IPR008775">
    <property type="entry name" value="Phytyl_CoA_dOase-like"/>
</dbReference>
<reference evidence="1 2" key="1">
    <citation type="journal article" date="2018" name="PLoS ONE">
        <title>The draft genome of Kipferlia bialata reveals reductive genome evolution in fornicate parasites.</title>
        <authorList>
            <person name="Tanifuji G."/>
            <person name="Takabayashi S."/>
            <person name="Kume K."/>
            <person name="Takagi M."/>
            <person name="Nakayama T."/>
            <person name="Kamikawa R."/>
            <person name="Inagaki Y."/>
            <person name="Hashimoto T."/>
        </authorList>
    </citation>
    <scope>NUCLEOTIDE SEQUENCE [LARGE SCALE GENOMIC DNA]</scope>
    <source>
        <strain evidence="1">NY0173</strain>
    </source>
</reference>
<keyword evidence="2" id="KW-1185">Reference proteome</keyword>
<proteinExistence type="predicted"/>
<dbReference type="SUPFAM" id="SSF51197">
    <property type="entry name" value="Clavaminate synthase-like"/>
    <property type="match status" value="1"/>
</dbReference>
<sequence>MEESLEGTSRLTAGVACLGCRAPHAFDASEEREWLACLATRGYGVIRSVAPSPDAVSSAQSQVWDHLEAQSRGTLLRGDIDTWDKHWPVQNCGICWTAGQSQAMWSMRGWAKVQQVFAAVWGMDELVTSFDGFIVWRPWCDKEAWKPKTSRLHLDQNPWYKEGKLCVQGMVQLCDSSARVGGLQVVEGSHLENMAIRDKNPQWKASSSDWCETREGDPLNDRAHLVLANKGDMILWDSRTVHGGVVGDVGSACSDTGLARMVGCVCMLPRERCTSDVLARRLAGFKKGVTCNHWADEYHASGYASSHDYSPPDLSEETTRLI</sequence>
<dbReference type="GO" id="GO:0051213">
    <property type="term" value="F:dioxygenase activity"/>
    <property type="evidence" value="ECO:0007669"/>
    <property type="project" value="UniProtKB-KW"/>
</dbReference>
<dbReference type="PANTHER" id="PTHR31630">
    <property type="entry name" value="PHYTANOYL-COA DIOXYGENASE-RELATED-RELATED"/>
    <property type="match status" value="1"/>
</dbReference>
<comment type="caution">
    <text evidence="1">The sequence shown here is derived from an EMBL/GenBank/DDBJ whole genome shotgun (WGS) entry which is preliminary data.</text>
</comment>
<dbReference type="AlphaFoldDB" id="A0A391NLN6"/>
<dbReference type="PANTHER" id="PTHR31630:SF6">
    <property type="entry name" value="PHYTANOYL-COA DIOXYGENASE-RELATED"/>
    <property type="match status" value="1"/>
</dbReference>
<dbReference type="Gene3D" id="2.60.120.620">
    <property type="entry name" value="q2cbj1_9rhob like domain"/>
    <property type="match status" value="1"/>
</dbReference>
<dbReference type="Proteomes" id="UP000265618">
    <property type="component" value="Unassembled WGS sequence"/>
</dbReference>
<gene>
    <name evidence="1" type="ORF">KIPB_005978</name>
</gene>
<keyword evidence="1" id="KW-0223">Dioxygenase</keyword>
<dbReference type="OrthoDB" id="445007at2759"/>
<protein>
    <submittedName>
        <fullName evidence="1">Phytanoyl-CoA dioxygenase</fullName>
    </submittedName>
</protein>
<dbReference type="EMBL" id="BDIP01001475">
    <property type="protein sequence ID" value="GCA62811.1"/>
    <property type="molecule type" value="Genomic_DNA"/>
</dbReference>
<organism evidence="1 2">
    <name type="scientific">Kipferlia bialata</name>
    <dbReference type="NCBI Taxonomy" id="797122"/>
    <lineage>
        <taxon>Eukaryota</taxon>
        <taxon>Metamonada</taxon>
        <taxon>Carpediemonas-like organisms</taxon>
        <taxon>Kipferlia</taxon>
    </lineage>
</organism>